<dbReference type="RefSeq" id="WP_344230493.1">
    <property type="nucleotide sequence ID" value="NZ_BAAARI010000017.1"/>
</dbReference>
<gene>
    <name evidence="2" type="ORF">GCM10009862_27920</name>
</gene>
<accession>A0ABN3PIF2</accession>
<organism evidence="2 3">
    <name type="scientific">Microbacterium binotii</name>
    <dbReference type="NCBI Taxonomy" id="462710"/>
    <lineage>
        <taxon>Bacteria</taxon>
        <taxon>Bacillati</taxon>
        <taxon>Actinomycetota</taxon>
        <taxon>Actinomycetes</taxon>
        <taxon>Micrococcales</taxon>
        <taxon>Microbacteriaceae</taxon>
        <taxon>Microbacterium</taxon>
    </lineage>
</organism>
<comment type="caution">
    <text evidence="2">The sequence shown here is derived from an EMBL/GenBank/DDBJ whole genome shotgun (WGS) entry which is preliminary data.</text>
</comment>
<keyword evidence="3" id="KW-1185">Reference proteome</keyword>
<dbReference type="EMBL" id="BAAARI010000017">
    <property type="protein sequence ID" value="GAA2587283.1"/>
    <property type="molecule type" value="Genomic_DNA"/>
</dbReference>
<sequence length="86" mass="9595">MPDPRRRPLGTGALTLEPAEAPERWRLTGTEEGAPEANWGHWVRLAHRILEVDALSREREGRGDAWDEGFAAGHAAHSEDTANPYR</sequence>
<evidence type="ECO:0000313" key="3">
    <source>
        <dbReference type="Proteomes" id="UP001500274"/>
    </source>
</evidence>
<evidence type="ECO:0000256" key="1">
    <source>
        <dbReference type="SAM" id="MobiDB-lite"/>
    </source>
</evidence>
<reference evidence="2 3" key="1">
    <citation type="journal article" date="2019" name="Int. J. Syst. Evol. Microbiol.">
        <title>The Global Catalogue of Microorganisms (GCM) 10K type strain sequencing project: providing services to taxonomists for standard genome sequencing and annotation.</title>
        <authorList>
            <consortium name="The Broad Institute Genomics Platform"/>
            <consortium name="The Broad Institute Genome Sequencing Center for Infectious Disease"/>
            <person name="Wu L."/>
            <person name="Ma J."/>
        </authorList>
    </citation>
    <scope>NUCLEOTIDE SEQUENCE [LARGE SCALE GENOMIC DNA]</scope>
    <source>
        <strain evidence="2 3">JCM 16365</strain>
    </source>
</reference>
<name>A0ABN3PIF2_9MICO</name>
<dbReference type="Proteomes" id="UP001500274">
    <property type="component" value="Unassembled WGS sequence"/>
</dbReference>
<evidence type="ECO:0000313" key="2">
    <source>
        <dbReference type="EMBL" id="GAA2587283.1"/>
    </source>
</evidence>
<proteinExistence type="predicted"/>
<protein>
    <submittedName>
        <fullName evidence="2">Uncharacterized protein</fullName>
    </submittedName>
</protein>
<feature type="region of interest" description="Disordered" evidence="1">
    <location>
        <begin position="1"/>
        <end position="24"/>
    </location>
</feature>